<dbReference type="InterPro" id="IPR058002">
    <property type="entry name" value="Gp82"/>
</dbReference>
<organism evidence="1 2">
    <name type="scientific">Nonomuraea antimicrobica</name>
    <dbReference type="NCBI Taxonomy" id="561173"/>
    <lineage>
        <taxon>Bacteria</taxon>
        <taxon>Bacillati</taxon>
        <taxon>Actinomycetota</taxon>
        <taxon>Actinomycetes</taxon>
        <taxon>Streptosporangiales</taxon>
        <taxon>Streptosporangiaceae</taxon>
        <taxon>Nonomuraea</taxon>
    </lineage>
</organism>
<accession>A0ABP7EQJ0</accession>
<protein>
    <submittedName>
        <fullName evidence="1">Uncharacterized protein</fullName>
    </submittedName>
</protein>
<dbReference type="RefSeq" id="WP_344897957.1">
    <property type="nucleotide sequence ID" value="NZ_BAAAZP010000300.1"/>
</dbReference>
<proteinExistence type="predicted"/>
<dbReference type="Pfam" id="PF25735">
    <property type="entry name" value="Phage_L5_gp82"/>
    <property type="match status" value="1"/>
</dbReference>
<dbReference type="EMBL" id="BAAAZP010000300">
    <property type="protein sequence ID" value="GAA3722807.1"/>
    <property type="molecule type" value="Genomic_DNA"/>
</dbReference>
<keyword evidence="2" id="KW-1185">Reference proteome</keyword>
<sequence>MMGDRIKMYWDLHHHVWSLVALRGPRKRLVVAKADNVTLAGVTFKVSTPGRTRAHQLGHRTVHAWVLGTVVSIDREQLDLTGMTKITYNWHPDRASTFETPDGTPVLWEARVLFARDPGKKEHGYGWVDGREVGAEVARP</sequence>
<evidence type="ECO:0000313" key="1">
    <source>
        <dbReference type="EMBL" id="GAA3722807.1"/>
    </source>
</evidence>
<reference evidence="2" key="1">
    <citation type="journal article" date="2019" name="Int. J. Syst. Evol. Microbiol.">
        <title>The Global Catalogue of Microorganisms (GCM) 10K type strain sequencing project: providing services to taxonomists for standard genome sequencing and annotation.</title>
        <authorList>
            <consortium name="The Broad Institute Genomics Platform"/>
            <consortium name="The Broad Institute Genome Sequencing Center for Infectious Disease"/>
            <person name="Wu L."/>
            <person name="Ma J."/>
        </authorList>
    </citation>
    <scope>NUCLEOTIDE SEQUENCE [LARGE SCALE GENOMIC DNA]</scope>
    <source>
        <strain evidence="2">JCM 16904</strain>
    </source>
</reference>
<gene>
    <name evidence="1" type="ORF">GCM10022224_104520</name>
</gene>
<comment type="caution">
    <text evidence="1">The sequence shown here is derived from an EMBL/GenBank/DDBJ whole genome shotgun (WGS) entry which is preliminary data.</text>
</comment>
<name>A0ABP7EQJ0_9ACTN</name>
<dbReference type="Proteomes" id="UP001500902">
    <property type="component" value="Unassembled WGS sequence"/>
</dbReference>
<evidence type="ECO:0000313" key="2">
    <source>
        <dbReference type="Proteomes" id="UP001500902"/>
    </source>
</evidence>